<organism evidence="1 2">
    <name type="scientific">Mucilaginibacter panaciglaebae</name>
    <dbReference type="NCBI Taxonomy" id="502331"/>
    <lineage>
        <taxon>Bacteria</taxon>
        <taxon>Pseudomonadati</taxon>
        <taxon>Bacteroidota</taxon>
        <taxon>Sphingobacteriia</taxon>
        <taxon>Sphingobacteriales</taxon>
        <taxon>Sphingobacteriaceae</taxon>
        <taxon>Mucilaginibacter</taxon>
    </lineage>
</organism>
<keyword evidence="2" id="KW-1185">Reference proteome</keyword>
<reference evidence="2" key="1">
    <citation type="journal article" date="2019" name="Int. J. Syst. Evol. Microbiol.">
        <title>The Global Catalogue of Microorganisms (GCM) 10K type strain sequencing project: providing services to taxonomists for standard genome sequencing and annotation.</title>
        <authorList>
            <consortium name="The Broad Institute Genomics Platform"/>
            <consortium name="The Broad Institute Genome Sequencing Center for Infectious Disease"/>
            <person name="Wu L."/>
            <person name="Ma J."/>
        </authorList>
    </citation>
    <scope>NUCLEOTIDE SEQUENCE [LARGE SCALE GENOMIC DNA]</scope>
    <source>
        <strain evidence="2">JCM 17085</strain>
    </source>
</reference>
<evidence type="ECO:0000313" key="1">
    <source>
        <dbReference type="EMBL" id="GAA4084211.1"/>
    </source>
</evidence>
<dbReference type="EMBL" id="BAABCV010000001">
    <property type="protein sequence ID" value="GAA4084211.1"/>
    <property type="molecule type" value="Genomic_DNA"/>
</dbReference>
<name>A0ABP7W9H8_9SPHI</name>
<accession>A0ABP7W9H8</accession>
<dbReference type="InterPro" id="IPR025332">
    <property type="entry name" value="DUF4238"/>
</dbReference>
<protein>
    <submittedName>
        <fullName evidence="1">Uncharacterized protein</fullName>
    </submittedName>
</protein>
<gene>
    <name evidence="1" type="ORF">GCM10022392_01130</name>
</gene>
<dbReference type="Pfam" id="PF14022">
    <property type="entry name" value="DUF4238"/>
    <property type="match status" value="1"/>
</dbReference>
<sequence length="274" mass="31328">MDDDRLHVYDKTTGMFWKEPASPKQIFWREDQNTFQIGDVKTDFLEGIYSRIDDETAPFHALLVKKPGPISLTLEEVVQLLRFVTISYYRVPLNDQFIKDYVSSHSPQKLGFKIINKDSPDEAVPADIYEKIMGEPAFVESYRISKALLELLAYAENLVVDDWSVAAPTALNGIGLIGDNPVILKQGFAGYIVLHELIMPISKHHIIYHVKGKKPVQLSPEHKLKVDLCQILQAQQYVCGSNREYMQTLINYLAIPENNLTIERVTNDLFNDFK</sequence>
<comment type="caution">
    <text evidence="1">The sequence shown here is derived from an EMBL/GenBank/DDBJ whole genome shotgun (WGS) entry which is preliminary data.</text>
</comment>
<dbReference type="Proteomes" id="UP001500841">
    <property type="component" value="Unassembled WGS sequence"/>
</dbReference>
<evidence type="ECO:0000313" key="2">
    <source>
        <dbReference type="Proteomes" id="UP001500841"/>
    </source>
</evidence>
<proteinExistence type="predicted"/>